<name>A0ABT6ZLH1_9ACTN</name>
<protein>
    <submittedName>
        <fullName evidence="9">AzlC family ABC transporter permease</fullName>
    </submittedName>
</protein>
<organism evidence="9 10">
    <name type="scientific">Kribbibacterium absianum</name>
    <dbReference type="NCBI Taxonomy" id="3044210"/>
    <lineage>
        <taxon>Bacteria</taxon>
        <taxon>Bacillati</taxon>
        <taxon>Actinomycetota</taxon>
        <taxon>Coriobacteriia</taxon>
        <taxon>Coriobacteriales</taxon>
        <taxon>Kribbibacteriaceae</taxon>
        <taxon>Kribbibacterium</taxon>
    </lineage>
</organism>
<keyword evidence="6 8" id="KW-1133">Transmembrane helix</keyword>
<reference evidence="9" key="1">
    <citation type="submission" date="2023-05" db="EMBL/GenBank/DDBJ databases">
        <title>[olsenella] sp. nov., isolated from a pig farm feces dump.</title>
        <authorList>
            <person name="Chang Y.-H."/>
        </authorList>
    </citation>
    <scope>NUCLEOTIDE SEQUENCE</scope>
    <source>
        <strain evidence="9">YH-ols2217</strain>
    </source>
</reference>
<keyword evidence="3" id="KW-0813">Transport</keyword>
<keyword evidence="7 8" id="KW-0472">Membrane</keyword>
<feature type="transmembrane region" description="Helical" evidence="8">
    <location>
        <begin position="64"/>
        <end position="85"/>
    </location>
</feature>
<comment type="similarity">
    <text evidence="2">Belongs to the AzlC family.</text>
</comment>
<dbReference type="PANTHER" id="PTHR34979">
    <property type="entry name" value="INNER MEMBRANE PROTEIN YGAZ"/>
    <property type="match status" value="1"/>
</dbReference>
<evidence type="ECO:0000256" key="6">
    <source>
        <dbReference type="ARBA" id="ARBA00022989"/>
    </source>
</evidence>
<dbReference type="Proteomes" id="UP001431693">
    <property type="component" value="Unassembled WGS sequence"/>
</dbReference>
<dbReference type="Pfam" id="PF03591">
    <property type="entry name" value="AzlC"/>
    <property type="match status" value="1"/>
</dbReference>
<evidence type="ECO:0000313" key="10">
    <source>
        <dbReference type="Proteomes" id="UP001431693"/>
    </source>
</evidence>
<evidence type="ECO:0000256" key="5">
    <source>
        <dbReference type="ARBA" id="ARBA00022692"/>
    </source>
</evidence>
<evidence type="ECO:0000256" key="7">
    <source>
        <dbReference type="ARBA" id="ARBA00023136"/>
    </source>
</evidence>
<comment type="caution">
    <text evidence="9">The sequence shown here is derived from an EMBL/GenBank/DDBJ whole genome shotgun (WGS) entry which is preliminary data.</text>
</comment>
<comment type="subcellular location">
    <subcellularLocation>
        <location evidence="1">Cell membrane</location>
        <topology evidence="1">Multi-pass membrane protein</topology>
    </subcellularLocation>
</comment>
<evidence type="ECO:0000256" key="3">
    <source>
        <dbReference type="ARBA" id="ARBA00022448"/>
    </source>
</evidence>
<evidence type="ECO:0000256" key="1">
    <source>
        <dbReference type="ARBA" id="ARBA00004651"/>
    </source>
</evidence>
<keyword evidence="10" id="KW-1185">Reference proteome</keyword>
<sequence length="239" mass="24186">MTEEPQRRGVASAVKRAFPVALPVMLGYLVIGVPAGILEGTVGIAPAEAFLMSVTLYTGAGQFMIPNLVMAGQSVAAIVTSVSLVNTRQMLYSAAFAPWFNGAPKALTALFSATVTDESFGVNVGRFDSGDWDCASATAVNILSMLAWACANAVGALVGDVISLPTDVASFAMTSIFLCLMLCQDLTRANVVAAAAAIVATVLCKCLGLGSMAIITGAVLGVALGLVCGGDAEKGGEAA</sequence>
<evidence type="ECO:0000256" key="4">
    <source>
        <dbReference type="ARBA" id="ARBA00022475"/>
    </source>
</evidence>
<dbReference type="InterPro" id="IPR011606">
    <property type="entry name" value="Brnchd-chn_aa_trnsp_permease"/>
</dbReference>
<feature type="transmembrane region" description="Helical" evidence="8">
    <location>
        <begin position="20"/>
        <end position="44"/>
    </location>
</feature>
<evidence type="ECO:0000313" key="9">
    <source>
        <dbReference type="EMBL" id="MDJ1129893.1"/>
    </source>
</evidence>
<gene>
    <name evidence="9" type="ORF">QJ043_07365</name>
</gene>
<evidence type="ECO:0000256" key="2">
    <source>
        <dbReference type="ARBA" id="ARBA00010735"/>
    </source>
</evidence>
<keyword evidence="5 8" id="KW-0812">Transmembrane</keyword>
<dbReference type="PANTHER" id="PTHR34979:SF1">
    <property type="entry name" value="INNER MEMBRANE PROTEIN YGAZ"/>
    <property type="match status" value="1"/>
</dbReference>
<evidence type="ECO:0000256" key="8">
    <source>
        <dbReference type="SAM" id="Phobius"/>
    </source>
</evidence>
<proteinExistence type="inferred from homology"/>
<keyword evidence="4" id="KW-1003">Cell membrane</keyword>
<accession>A0ABT6ZLH1</accession>
<dbReference type="RefSeq" id="WP_283713013.1">
    <property type="nucleotide sequence ID" value="NZ_JASJEW010000002.1"/>
</dbReference>
<dbReference type="EMBL" id="JASJEX010000003">
    <property type="protein sequence ID" value="MDJ1129893.1"/>
    <property type="molecule type" value="Genomic_DNA"/>
</dbReference>